<sequence length="199" mass="22715">MRIRTPGKLVEPQHRGHADGYDQSVYNHEPADYDCPFCGLIAGRYNDLSSPTTLVWCTPTVTAFVSPRMWPTNLGHILVVPNQHHENLYDLPRSLGHAVFDLSQHIARAIRATYPGCTGTSTRQHNEPDGHQDVWHFHQHVFPRYDRDKLYSSPPRRGYASIEEQAPYALRLREYLDESLLGSDGAPTADEAHRNTEFR</sequence>
<evidence type="ECO:0000256" key="3">
    <source>
        <dbReference type="PROSITE-ProRule" id="PRU00464"/>
    </source>
</evidence>
<feature type="compositionally biased region" description="Basic and acidic residues" evidence="4">
    <location>
        <begin position="11"/>
        <end position="20"/>
    </location>
</feature>
<dbReference type="EMBL" id="JADOGI010000351">
    <property type="protein sequence ID" value="MBF8194051.1"/>
    <property type="molecule type" value="Genomic_DNA"/>
</dbReference>
<gene>
    <name evidence="6" type="ORF">ITP53_51960</name>
</gene>
<feature type="domain" description="HIT" evidence="5">
    <location>
        <begin position="41"/>
        <end position="151"/>
    </location>
</feature>
<dbReference type="PANTHER" id="PTHR46648">
    <property type="entry name" value="HIT FAMILY PROTEIN 1"/>
    <property type="match status" value="1"/>
</dbReference>
<dbReference type="GO" id="GO:0009117">
    <property type="term" value="P:nucleotide metabolic process"/>
    <property type="evidence" value="ECO:0007669"/>
    <property type="project" value="TreeGrafter"/>
</dbReference>
<evidence type="ECO:0000256" key="4">
    <source>
        <dbReference type="SAM" id="MobiDB-lite"/>
    </source>
</evidence>
<feature type="region of interest" description="Disordered" evidence="4">
    <location>
        <begin position="1"/>
        <end position="23"/>
    </location>
</feature>
<feature type="active site" description="Tele-AMP-histidine intermediate" evidence="1">
    <location>
        <position position="138"/>
    </location>
</feature>
<keyword evidence="7" id="KW-1185">Reference proteome</keyword>
<dbReference type="PANTHER" id="PTHR46648:SF1">
    <property type="entry name" value="ADENOSINE 5'-MONOPHOSPHORAMIDASE HNT1"/>
    <property type="match status" value="1"/>
</dbReference>
<dbReference type="InterPro" id="IPR036265">
    <property type="entry name" value="HIT-like_sf"/>
</dbReference>
<feature type="short sequence motif" description="Histidine triad motif" evidence="2 3">
    <location>
        <begin position="136"/>
        <end position="140"/>
    </location>
</feature>
<evidence type="ECO:0000256" key="2">
    <source>
        <dbReference type="PIRSR" id="PIRSR601310-3"/>
    </source>
</evidence>
<organism evidence="6 7">
    <name type="scientific">Nonomuraea cypriaca</name>
    <dbReference type="NCBI Taxonomy" id="1187855"/>
    <lineage>
        <taxon>Bacteria</taxon>
        <taxon>Bacillati</taxon>
        <taxon>Actinomycetota</taxon>
        <taxon>Actinomycetes</taxon>
        <taxon>Streptosporangiales</taxon>
        <taxon>Streptosporangiaceae</taxon>
        <taxon>Nonomuraea</taxon>
    </lineage>
</organism>
<evidence type="ECO:0000313" key="7">
    <source>
        <dbReference type="Proteomes" id="UP000605361"/>
    </source>
</evidence>
<dbReference type="PROSITE" id="PS51084">
    <property type="entry name" value="HIT_2"/>
    <property type="match status" value="1"/>
</dbReference>
<dbReference type="InterPro" id="IPR001310">
    <property type="entry name" value="Histidine_triad_HIT"/>
</dbReference>
<protein>
    <submittedName>
        <fullName evidence="6">HIT family protein</fullName>
    </submittedName>
</protein>
<dbReference type="Proteomes" id="UP000605361">
    <property type="component" value="Unassembled WGS sequence"/>
</dbReference>
<dbReference type="AlphaFoldDB" id="A0A931AK38"/>
<evidence type="ECO:0000256" key="1">
    <source>
        <dbReference type="PIRSR" id="PIRSR601310-1"/>
    </source>
</evidence>
<dbReference type="SUPFAM" id="SSF54197">
    <property type="entry name" value="HIT-like"/>
    <property type="match status" value="1"/>
</dbReference>
<comment type="caution">
    <text evidence="6">The sequence shown here is derived from an EMBL/GenBank/DDBJ whole genome shotgun (WGS) entry which is preliminary data.</text>
</comment>
<evidence type="ECO:0000259" key="5">
    <source>
        <dbReference type="PROSITE" id="PS51084"/>
    </source>
</evidence>
<accession>A0A931AK38</accession>
<dbReference type="InterPro" id="IPR011146">
    <property type="entry name" value="HIT-like"/>
</dbReference>
<dbReference type="Pfam" id="PF01230">
    <property type="entry name" value="HIT"/>
    <property type="match status" value="1"/>
</dbReference>
<proteinExistence type="predicted"/>
<dbReference type="GO" id="GO:0003824">
    <property type="term" value="F:catalytic activity"/>
    <property type="evidence" value="ECO:0007669"/>
    <property type="project" value="InterPro"/>
</dbReference>
<evidence type="ECO:0000313" key="6">
    <source>
        <dbReference type="EMBL" id="MBF8194051.1"/>
    </source>
</evidence>
<name>A0A931AK38_9ACTN</name>
<reference evidence="6" key="1">
    <citation type="submission" date="2020-11" db="EMBL/GenBank/DDBJ databases">
        <title>Whole-genome analyses of Nonomuraea sp. K274.</title>
        <authorList>
            <person name="Veyisoglu A."/>
        </authorList>
    </citation>
    <scope>NUCLEOTIDE SEQUENCE</scope>
    <source>
        <strain evidence="6">K274</strain>
    </source>
</reference>
<dbReference type="Gene3D" id="3.30.428.10">
    <property type="entry name" value="HIT-like"/>
    <property type="match status" value="1"/>
</dbReference>